<keyword evidence="1" id="KW-0406">Ion transport</keyword>
<keyword evidence="3" id="KW-1185">Reference proteome</keyword>
<accession>A0ABS6SCS6</accession>
<organism evidence="2 3">
    <name type="scientific">Pacificimonas pallii</name>
    <dbReference type="NCBI Taxonomy" id="2827236"/>
    <lineage>
        <taxon>Bacteria</taxon>
        <taxon>Pseudomonadati</taxon>
        <taxon>Pseudomonadota</taxon>
        <taxon>Alphaproteobacteria</taxon>
        <taxon>Sphingomonadales</taxon>
        <taxon>Sphingosinicellaceae</taxon>
        <taxon>Pacificimonas</taxon>
    </lineage>
</organism>
<feature type="transmembrane region" description="Helical" evidence="1">
    <location>
        <begin position="231"/>
        <end position="262"/>
    </location>
</feature>
<dbReference type="Proteomes" id="UP000722336">
    <property type="component" value="Unassembled WGS sequence"/>
</dbReference>
<comment type="caution">
    <text evidence="2">The sequence shown here is derived from an EMBL/GenBank/DDBJ whole genome shotgun (WGS) entry which is preliminary data.</text>
</comment>
<keyword evidence="1" id="KW-0812">Transmembrane</keyword>
<dbReference type="HAMAP" id="MF_01844">
    <property type="entry name" value="NhaA"/>
    <property type="match status" value="1"/>
</dbReference>
<keyword evidence="1" id="KW-0915">Sodium</keyword>
<comment type="function">
    <text evidence="1">Na(+)/H(+) antiporter that extrudes sodium in exchange for external protons.</text>
</comment>
<protein>
    <recommendedName>
        <fullName evidence="1">Na(+)/H(+) antiporter NhaA</fullName>
    </recommendedName>
    <alternativeName>
        <fullName evidence="1">Sodium/proton antiporter NhaA</fullName>
    </alternativeName>
</protein>
<gene>
    <name evidence="1 2" type="primary">nhaA</name>
    <name evidence="2" type="ORF">KCG44_05435</name>
</gene>
<dbReference type="Pfam" id="PF06965">
    <property type="entry name" value="Na_H_antiport_1"/>
    <property type="match status" value="1"/>
</dbReference>
<evidence type="ECO:0000256" key="1">
    <source>
        <dbReference type="HAMAP-Rule" id="MF_01844"/>
    </source>
</evidence>
<feature type="transmembrane region" description="Helical" evidence="1">
    <location>
        <begin position="122"/>
        <end position="141"/>
    </location>
</feature>
<name>A0ABS6SCS6_9SPHN</name>
<feature type="transmembrane region" description="Helical" evidence="1">
    <location>
        <begin position="282"/>
        <end position="303"/>
    </location>
</feature>
<feature type="transmembrane region" description="Helical" evidence="1">
    <location>
        <begin position="147"/>
        <end position="167"/>
    </location>
</feature>
<feature type="transmembrane region" description="Helical" evidence="1">
    <location>
        <begin position="203"/>
        <end position="219"/>
    </location>
</feature>
<comment type="subcellular location">
    <subcellularLocation>
        <location evidence="1">Cell membrane</location>
        <topology evidence="1">Multi-pass membrane protein</topology>
    </subcellularLocation>
</comment>
<feature type="transmembrane region" description="Helical" evidence="1">
    <location>
        <begin position="358"/>
        <end position="377"/>
    </location>
</feature>
<feature type="transmembrane region" description="Helical" evidence="1">
    <location>
        <begin position="29"/>
        <end position="49"/>
    </location>
</feature>
<dbReference type="InterPro" id="IPR004670">
    <property type="entry name" value="NhaA"/>
</dbReference>
<comment type="similarity">
    <text evidence="1">Belongs to the NhaA Na(+)/H(+) (TC 2.A.33) antiporter family.</text>
</comment>
<keyword evidence="1" id="KW-1133">Transmembrane helix</keyword>
<dbReference type="NCBIfam" id="NF007112">
    <property type="entry name" value="PRK09561.1"/>
    <property type="match status" value="1"/>
</dbReference>
<sequence>MQSLLKRVEKAVVLKPRSALRDFVRTESAGGIVLMVSAVLAILVANSPFADEYFGALKTYIGGFDFTPRGEAEGIKFKGLSLEHWINDGLMAIFFLLVGLEVKREMLDGQLSTWERRILPGAAAAGGMVFPALIFVALNIGEPTLRGWAIPAATDIAFALGVLALLGKRVPGSLKIFLTAVAIIDDLGAIIIIALFYTSELNIAALVLAAALLGVLAFLNRQNVRSLIPYLIIGVVVWVLMLVSGVHATLAGVAVALTIPLTTAPGTPDSVESPLHKLEHAIAPYVAFLVVPIFGFANAGLSFDGLKLSMLTDPLVLGIALGLFVGKQIGVFGVMWVLEKLDIVDYPVNASTAQVYGVALLCGIGFTMSLFIGNLAFTDAYYISEVKIGVLLGSMVSGIVGAAVLILAKPKRQEVDAETAEA</sequence>
<dbReference type="NCBIfam" id="NF007111">
    <property type="entry name" value="PRK09560.1"/>
    <property type="match status" value="1"/>
</dbReference>
<dbReference type="RefSeq" id="WP_218444788.1">
    <property type="nucleotide sequence ID" value="NZ_JAGSPA010000002.1"/>
</dbReference>
<feature type="transmembrane region" description="Helical" evidence="1">
    <location>
        <begin position="389"/>
        <end position="408"/>
    </location>
</feature>
<evidence type="ECO:0000313" key="3">
    <source>
        <dbReference type="Proteomes" id="UP000722336"/>
    </source>
</evidence>
<proteinExistence type="inferred from homology"/>
<reference evidence="2 3" key="1">
    <citation type="submission" date="2021-04" db="EMBL/GenBank/DDBJ databases">
        <authorList>
            <person name="Pira H."/>
            <person name="Risdian C."/>
            <person name="Wink J."/>
        </authorList>
    </citation>
    <scope>NUCLEOTIDE SEQUENCE [LARGE SCALE GENOMIC DNA]</scope>
    <source>
        <strain evidence="2 3">WHA3</strain>
    </source>
</reference>
<keyword evidence="1" id="KW-0472">Membrane</keyword>
<keyword evidence="1" id="KW-1003">Cell membrane</keyword>
<comment type="catalytic activity">
    <reaction evidence="1">
        <text>Na(+)(in) + 2 H(+)(out) = Na(+)(out) + 2 H(+)(in)</text>
        <dbReference type="Rhea" id="RHEA:29251"/>
        <dbReference type="ChEBI" id="CHEBI:15378"/>
        <dbReference type="ChEBI" id="CHEBI:29101"/>
    </reaction>
</comment>
<dbReference type="EMBL" id="JAGSPA010000002">
    <property type="protein sequence ID" value="MBV7256224.1"/>
    <property type="molecule type" value="Genomic_DNA"/>
</dbReference>
<keyword evidence="1" id="KW-0813">Transport</keyword>
<feature type="transmembrane region" description="Helical" evidence="1">
    <location>
        <begin position="176"/>
        <end position="197"/>
    </location>
</feature>
<feature type="transmembrane region" description="Helical" evidence="1">
    <location>
        <begin position="85"/>
        <end position="102"/>
    </location>
</feature>
<feature type="transmembrane region" description="Helical" evidence="1">
    <location>
        <begin position="315"/>
        <end position="338"/>
    </location>
</feature>
<dbReference type="NCBIfam" id="TIGR00773">
    <property type="entry name" value="NhaA"/>
    <property type="match status" value="1"/>
</dbReference>
<dbReference type="PANTHER" id="PTHR30341">
    <property type="entry name" value="SODIUM ION/PROTON ANTIPORTER NHAA-RELATED"/>
    <property type="match status" value="1"/>
</dbReference>
<dbReference type="PANTHER" id="PTHR30341:SF0">
    <property type="entry name" value="NA(+)_H(+) ANTIPORTER NHAA"/>
    <property type="match status" value="1"/>
</dbReference>
<keyword evidence="1" id="KW-0050">Antiport</keyword>
<evidence type="ECO:0000313" key="2">
    <source>
        <dbReference type="EMBL" id="MBV7256224.1"/>
    </source>
</evidence>
<keyword evidence="1" id="KW-0739">Sodium transport</keyword>